<dbReference type="Gene3D" id="3.40.50.720">
    <property type="entry name" value="NAD(P)-binding Rossmann-like Domain"/>
    <property type="match status" value="1"/>
</dbReference>
<dbReference type="SUPFAM" id="SSF51735">
    <property type="entry name" value="NAD(P)-binding Rossmann-fold domains"/>
    <property type="match status" value="1"/>
</dbReference>
<reference evidence="2" key="1">
    <citation type="journal article" date="2014" name="Int. J. Syst. Evol. Microbiol.">
        <title>Complete genome sequence of Corynebacterium casei LMG S-19264T (=DSM 44701T), isolated from a smear-ripened cheese.</title>
        <authorList>
            <consortium name="US DOE Joint Genome Institute (JGI-PGF)"/>
            <person name="Walter F."/>
            <person name="Albersmeier A."/>
            <person name="Kalinowski J."/>
            <person name="Ruckert C."/>
        </authorList>
    </citation>
    <scope>NUCLEOTIDE SEQUENCE</scope>
    <source>
        <strain evidence="2">VKM Ac-1401</strain>
    </source>
</reference>
<gene>
    <name evidence="2" type="ORF">GCM10017584_27400</name>
</gene>
<feature type="domain" description="NAD(P)-binding" evidence="1">
    <location>
        <begin position="12"/>
        <end position="198"/>
    </location>
</feature>
<evidence type="ECO:0000313" key="3">
    <source>
        <dbReference type="Proteomes" id="UP001142372"/>
    </source>
</evidence>
<name>A0A9W6HAW5_9MICO</name>
<comment type="caution">
    <text evidence="2">The sequence shown here is derived from an EMBL/GenBank/DDBJ whole genome shotgun (WGS) entry which is preliminary data.</text>
</comment>
<dbReference type="Pfam" id="PF13460">
    <property type="entry name" value="NAD_binding_10"/>
    <property type="match status" value="1"/>
</dbReference>
<evidence type="ECO:0000313" key="2">
    <source>
        <dbReference type="EMBL" id="GLJ77166.1"/>
    </source>
</evidence>
<dbReference type="PANTHER" id="PTHR15020:SF50">
    <property type="entry name" value="UPF0659 PROTEIN YMR090W"/>
    <property type="match status" value="1"/>
</dbReference>
<organism evidence="2 3">
    <name type="scientific">Leifsonia poae</name>
    <dbReference type="NCBI Taxonomy" id="110933"/>
    <lineage>
        <taxon>Bacteria</taxon>
        <taxon>Bacillati</taxon>
        <taxon>Actinomycetota</taxon>
        <taxon>Actinomycetes</taxon>
        <taxon>Micrococcales</taxon>
        <taxon>Microbacteriaceae</taxon>
        <taxon>Leifsonia</taxon>
    </lineage>
</organism>
<dbReference type="Proteomes" id="UP001142372">
    <property type="component" value="Unassembled WGS sequence"/>
</dbReference>
<evidence type="ECO:0000259" key="1">
    <source>
        <dbReference type="Pfam" id="PF13460"/>
    </source>
</evidence>
<dbReference type="CDD" id="cd05243">
    <property type="entry name" value="SDR_a5"/>
    <property type="match status" value="1"/>
</dbReference>
<dbReference type="AlphaFoldDB" id="A0A9W6HAW5"/>
<proteinExistence type="predicted"/>
<dbReference type="EMBL" id="BSEN01000013">
    <property type="protein sequence ID" value="GLJ77166.1"/>
    <property type="molecule type" value="Genomic_DNA"/>
</dbReference>
<sequence>MNAAPLTVLVVGATGSIGRLAVAEAIRRGHTTRALVRDAAKADALPAEAQLVVGDLTRAETLGEAVDGVDAVIFTHGSHGDNPADAEAVDYGAVRNVLTALGDRPARIALMTMIGVTDRGGAFNRESESPDWKRRGERLVRASGRPYAIVRPGWFDYNEPDELRLVLLQGDTHRAGDSSDGVISRRQIAEVLVGSLTTDAADRKTFELVAEKGPAQTDLTPLFAALLPDAPGALDGVVDTLDMPIDAEPQRVRDDLEALAR</sequence>
<dbReference type="InterPro" id="IPR016040">
    <property type="entry name" value="NAD(P)-bd_dom"/>
</dbReference>
<protein>
    <submittedName>
        <fullName evidence="2">NAD-dependent dehydratase</fullName>
    </submittedName>
</protein>
<accession>A0A9W6HAW5</accession>
<dbReference type="PANTHER" id="PTHR15020">
    <property type="entry name" value="FLAVIN REDUCTASE-RELATED"/>
    <property type="match status" value="1"/>
</dbReference>
<reference evidence="2" key="2">
    <citation type="submission" date="2023-01" db="EMBL/GenBank/DDBJ databases">
        <authorList>
            <person name="Sun Q."/>
            <person name="Evtushenko L."/>
        </authorList>
    </citation>
    <scope>NUCLEOTIDE SEQUENCE</scope>
    <source>
        <strain evidence="2">VKM Ac-1401</strain>
    </source>
</reference>
<dbReference type="InterPro" id="IPR036291">
    <property type="entry name" value="NAD(P)-bd_dom_sf"/>
</dbReference>
<keyword evidence="3" id="KW-1185">Reference proteome</keyword>